<dbReference type="EMBL" id="BMAV01027531">
    <property type="protein sequence ID" value="GFS60056.1"/>
    <property type="molecule type" value="Genomic_DNA"/>
</dbReference>
<accession>A0A8X6IUQ7</accession>
<keyword evidence="2" id="KW-1185">Reference proteome</keyword>
<dbReference type="AlphaFoldDB" id="A0A8X6IUQ7"/>
<evidence type="ECO:0000313" key="2">
    <source>
        <dbReference type="Proteomes" id="UP000886998"/>
    </source>
</evidence>
<gene>
    <name evidence="1" type="ORF">TNIN_229371</name>
</gene>
<reference evidence="1" key="1">
    <citation type="submission" date="2020-08" db="EMBL/GenBank/DDBJ databases">
        <title>Multicomponent nature underlies the extraordinary mechanical properties of spider dragline silk.</title>
        <authorList>
            <person name="Kono N."/>
            <person name="Nakamura H."/>
            <person name="Mori M."/>
            <person name="Yoshida Y."/>
            <person name="Ohtoshi R."/>
            <person name="Malay A.D."/>
            <person name="Moran D.A.P."/>
            <person name="Tomita M."/>
            <person name="Numata K."/>
            <person name="Arakawa K."/>
        </authorList>
    </citation>
    <scope>NUCLEOTIDE SEQUENCE</scope>
</reference>
<protein>
    <submittedName>
        <fullName evidence="1">Uncharacterized protein</fullName>
    </submittedName>
</protein>
<dbReference type="Proteomes" id="UP000886998">
    <property type="component" value="Unassembled WGS sequence"/>
</dbReference>
<comment type="caution">
    <text evidence="1">The sequence shown here is derived from an EMBL/GenBank/DDBJ whole genome shotgun (WGS) entry which is preliminary data.</text>
</comment>
<proteinExistence type="predicted"/>
<dbReference type="OrthoDB" id="10336146at2759"/>
<sequence>MESLSFLTNQAGLSTPMKQDFCFQAHLPQPTLLISNDVKISPKKHNMLKSLSSFKTFDDLSDSPLNILQTFKKSISVEFQIPKVKHSEILDVFEDEEFAPFSFPPEVTGFTQEDDDNHRAYRMELYFKPSLDVIPEEEEFEEPSKQKRSQRWKIKIRNMFKNLHLLCCFKKRC</sequence>
<organism evidence="1 2">
    <name type="scientific">Trichonephila inaurata madagascariensis</name>
    <dbReference type="NCBI Taxonomy" id="2747483"/>
    <lineage>
        <taxon>Eukaryota</taxon>
        <taxon>Metazoa</taxon>
        <taxon>Ecdysozoa</taxon>
        <taxon>Arthropoda</taxon>
        <taxon>Chelicerata</taxon>
        <taxon>Arachnida</taxon>
        <taxon>Araneae</taxon>
        <taxon>Araneomorphae</taxon>
        <taxon>Entelegynae</taxon>
        <taxon>Araneoidea</taxon>
        <taxon>Nephilidae</taxon>
        <taxon>Trichonephila</taxon>
        <taxon>Trichonephila inaurata</taxon>
    </lineage>
</organism>
<evidence type="ECO:0000313" key="1">
    <source>
        <dbReference type="EMBL" id="GFS60056.1"/>
    </source>
</evidence>
<name>A0A8X6IUQ7_9ARAC</name>